<dbReference type="Proteomes" id="UP001652503">
    <property type="component" value="Unassembled WGS sequence"/>
</dbReference>
<feature type="region of interest" description="Disordered" evidence="1">
    <location>
        <begin position="88"/>
        <end position="146"/>
    </location>
</feature>
<evidence type="ECO:0000313" key="4">
    <source>
        <dbReference type="Proteomes" id="UP001652503"/>
    </source>
</evidence>
<organism evidence="3 4">
    <name type="scientific">Albidovulum sediminicola</name>
    <dbReference type="NCBI Taxonomy" id="2984331"/>
    <lineage>
        <taxon>Bacteria</taxon>
        <taxon>Pseudomonadati</taxon>
        <taxon>Pseudomonadota</taxon>
        <taxon>Alphaproteobacteria</taxon>
        <taxon>Rhodobacterales</taxon>
        <taxon>Paracoccaceae</taxon>
        <taxon>Albidovulum</taxon>
    </lineage>
</organism>
<sequence length="146" mass="15809">MKRRHFLLLATAAALAAGPALALDIVADITAQLRAQGYTSIAVTRTLLGRQRIVARSPEYQREIIVNPRTGEILRDYWSLVSGAQPTADEDMSIIRGGPDASDDDKDDDDKSDDDKADDDKSDDDREEEDRSGSSDNSGPSGGDDD</sequence>
<evidence type="ECO:0000256" key="1">
    <source>
        <dbReference type="SAM" id="MobiDB-lite"/>
    </source>
</evidence>
<protein>
    <recommendedName>
        <fullName evidence="5">PepSY domain-containing protein</fullName>
    </recommendedName>
</protein>
<evidence type="ECO:0000313" key="3">
    <source>
        <dbReference type="EMBL" id="MCV2863626.1"/>
    </source>
</evidence>
<keyword evidence="4" id="KW-1185">Reference proteome</keyword>
<feature type="signal peptide" evidence="2">
    <location>
        <begin position="1"/>
        <end position="22"/>
    </location>
</feature>
<reference evidence="3 4" key="1">
    <citation type="submission" date="2022-10" db="EMBL/GenBank/DDBJ databases">
        <title>Defluviimonas sp. nov., isolated from ocean surface water.</title>
        <authorList>
            <person name="He W."/>
            <person name="Wang L."/>
            <person name="Zhang D.-F."/>
        </authorList>
    </citation>
    <scope>NUCLEOTIDE SEQUENCE [LARGE SCALE GENOMIC DNA]</scope>
    <source>
        <strain evidence="3 4">WL0075</strain>
    </source>
</reference>
<feature type="compositionally biased region" description="Acidic residues" evidence="1">
    <location>
        <begin position="101"/>
        <end position="130"/>
    </location>
</feature>
<accession>A0ABT2YYL0</accession>
<keyword evidence="2" id="KW-0732">Signal</keyword>
<dbReference type="EMBL" id="JAOWLA010000002">
    <property type="protein sequence ID" value="MCV2863626.1"/>
    <property type="molecule type" value="Genomic_DNA"/>
</dbReference>
<comment type="caution">
    <text evidence="3">The sequence shown here is derived from an EMBL/GenBank/DDBJ whole genome shotgun (WGS) entry which is preliminary data.</text>
</comment>
<evidence type="ECO:0008006" key="5">
    <source>
        <dbReference type="Google" id="ProtNLM"/>
    </source>
</evidence>
<name>A0ABT2YYL0_9RHOB</name>
<evidence type="ECO:0000256" key="2">
    <source>
        <dbReference type="SAM" id="SignalP"/>
    </source>
</evidence>
<proteinExistence type="predicted"/>
<dbReference type="RefSeq" id="WP_263720086.1">
    <property type="nucleotide sequence ID" value="NZ_JAOWLA010000002.1"/>
</dbReference>
<feature type="chain" id="PRO_5047411595" description="PepSY domain-containing protein" evidence="2">
    <location>
        <begin position="23"/>
        <end position="146"/>
    </location>
</feature>
<gene>
    <name evidence="3" type="ORF">OE647_02610</name>
</gene>